<feature type="transmembrane region" description="Helical" evidence="1">
    <location>
        <begin position="641"/>
        <end position="666"/>
    </location>
</feature>
<dbReference type="OrthoDB" id="75649at2759"/>
<keyword evidence="1" id="KW-1133">Transmembrane helix</keyword>
<keyword evidence="1" id="KW-0812">Transmembrane</keyword>
<accession>T0RQQ1</accession>
<feature type="transmembrane region" description="Helical" evidence="1">
    <location>
        <begin position="1685"/>
        <end position="1702"/>
    </location>
</feature>
<dbReference type="EMBL" id="JH767153">
    <property type="protein sequence ID" value="EQC34943.1"/>
    <property type="molecule type" value="Genomic_DNA"/>
</dbReference>
<gene>
    <name evidence="2" type="ORF">SDRG_07741</name>
</gene>
<feature type="transmembrane region" description="Helical" evidence="1">
    <location>
        <begin position="38"/>
        <end position="58"/>
    </location>
</feature>
<sequence>MTAVHPVDPLASASMILPPRRATTMMVLHDTGSMTSRAWSVAGALYLVGTSVLSIYFVDLLGPSMTNDLFWAGFNTTGTQSFVADAFNRALTSATNVSTALDLRSPGLFFNSDYSSSVNQVGVNPSYIRSVLDTMTLPDAVRGLRAVTMDYALWLPTQNCWVDLDRRWELAHTLWRQARCAALDGDNAAVYLEALLRNVDWNDWVSTAGSGFQTAILDAVLHDADGPAWVTATASAASSVDDEVTYWATYNLRRFALHWHNLWQGGITETVVIANALGMEQSMSIKNLPRVARDFTWTSLNCYWAFFNDLWAAGVQGVSLVRVNGSQVNFEAVQGFNPAALPIALLHTHVGPLLSIDMRYVPLPRELASLLATYNAVFGHASMANAAFQRLAPWVHSERILTNIAPPSWTTPGLTYVGGSPFCTSGAAKHFVQPSFGFYDTCGDATPMTLRYTILSFVFAALGASSAQSSAPLPRELCGGSTNDDECFSDIAAAAALLASLEGTSDLVSAAAVVSREVATLQVEVMQFAMVNGSDPILLHQMLMEWGVFGWVHLYDWAIGTREVVKFEGDVGSMTLISTAVPPIGFDAMALEVPRSTCNYLLYIAIYSTAVLGFVAAFVLLRCFWIEFRIAGRNLFFFNRVAAFVWVGRPVFLVRGVTAIILLSTAPMTLTPRHGWTGLAFETRSFLETAVLTGEVAWLSYVLVDILLVVFPENAPQYAPLSAALTWVGILLYSMLNPVWPTASLARTCASVNLDAQLLCVSGRLDIGSWVRTQHVIALIFGALLLALLLATLRKRSPSAAEASPTVIPAAGEAFLSLRVFSIDYTTNWCMDHAICALCGLVPFTFRGAHYVFDIKLWVVWKKKLAKSTLNLHSPSLALPARLPAPRWSSSLLPSSPVDEAQPLDTSTWRGYCVNRVPWNTLMVVLGCGYLLLTIASSVVFISVSGQNLANDFFWPGFSSTGIDAFLGNWFNTQLFYAALPMTWRLDDVGFADALLYNGSTTLVMSQSLYNNVIYMETLANDLGAAIAGLRMTPPSTLPYVFTSFCYLDFERRWAMANSATRQSRCAAYRTNGAVYLEAFVRNTDWASFQHTWGDAFEIAFGTDLNTSAAGMAWRSSSCDPGTSVADEVRLWTKHAVSSFTLQWQNYKRLGLFDSFDVETAFGFRYAMTLKHTVGTWAWRDQTSLKMYWSFGADLNAVRDNSSLLHERSLLRDSPRFAFANGSSLEDVMSQNGTLSPPFGLGFGLVRARIGPFGSIDMLHVPVPPALLRLQQLFSRLVSTNLATNAAAAAAYKALVVPSLSPVPSTWFTPSIFILGGNPLCDTGGVPPTRDIQSSGLRGFYGAAAVCGSNFGEYIAPTKMEVVFAAAVTQLSAPSLNVSESCAFDVLSPSTCSEMVLAAEAFVKVSFSADQFLELQAAVNAAAVAVQEAHIAIVQYALNSSTLQLFSINLLDPSDMEFMLFGWFFLWDWATGYREVVTFVGDEGALSVLSTTTTTTSLAPNALEIPKNLALFLRNGVLYVTSVLVAVSVLVVLHMLGSRGQISGSHLFGLNRVAGIVWVGRPLLLLRSLTAMTVLSTARIDLVQTGIVTLFRTTVSSAVLTILSAGEVTWFIYVLNDVLMVYTQQYARLYMVKASYLTWLISAIWSFVSPVTHSATVTRACTVLDLNLQLVCRSGVVRIGNGTRFIALTLLCVSCLVMCYWIERWRFPKLLNDSPTSHHLSCEAKYLFQLKKWQFQGVYYLDKASAAMNGMLILSIGDTFHVLDIKTWRRFHLRVPTAHYNEMDTSTRRRLQHAYPLVE</sequence>
<dbReference type="VEuPathDB" id="FungiDB:SDRG_07741"/>
<proteinExistence type="predicted"/>
<keyword evidence="1" id="KW-0472">Membrane</keyword>
<feature type="transmembrane region" description="Helical" evidence="1">
    <location>
        <begin position="775"/>
        <end position="793"/>
    </location>
</feature>
<feature type="transmembrane region" description="Helical" evidence="1">
    <location>
        <begin position="600"/>
        <end position="621"/>
    </location>
</feature>
<feature type="transmembrane region" description="Helical" evidence="1">
    <location>
        <begin position="1595"/>
        <end position="1615"/>
    </location>
</feature>
<evidence type="ECO:0000313" key="2">
    <source>
        <dbReference type="EMBL" id="EQC34943.1"/>
    </source>
</evidence>
<dbReference type="Proteomes" id="UP000030762">
    <property type="component" value="Unassembled WGS sequence"/>
</dbReference>
<organism evidence="2 3">
    <name type="scientific">Saprolegnia diclina (strain VS20)</name>
    <dbReference type="NCBI Taxonomy" id="1156394"/>
    <lineage>
        <taxon>Eukaryota</taxon>
        <taxon>Sar</taxon>
        <taxon>Stramenopiles</taxon>
        <taxon>Oomycota</taxon>
        <taxon>Saprolegniomycetes</taxon>
        <taxon>Saprolegniales</taxon>
        <taxon>Saprolegniaceae</taxon>
        <taxon>Saprolegnia</taxon>
    </lineage>
</organism>
<feature type="transmembrane region" description="Helical" evidence="1">
    <location>
        <begin position="1627"/>
        <end position="1648"/>
    </location>
</feature>
<evidence type="ECO:0000313" key="3">
    <source>
        <dbReference type="Proteomes" id="UP000030762"/>
    </source>
</evidence>
<feature type="transmembrane region" description="Helical" evidence="1">
    <location>
        <begin position="686"/>
        <end position="711"/>
    </location>
</feature>
<dbReference type="OMA" id="AHYNEMD"/>
<dbReference type="GeneID" id="19948468"/>
<reference evidence="2 3" key="1">
    <citation type="submission" date="2012-04" db="EMBL/GenBank/DDBJ databases">
        <title>The Genome Sequence of Saprolegnia declina VS20.</title>
        <authorList>
            <consortium name="The Broad Institute Genome Sequencing Platform"/>
            <person name="Russ C."/>
            <person name="Nusbaum C."/>
            <person name="Tyler B."/>
            <person name="van West P."/>
            <person name="Dieguez-Uribeondo J."/>
            <person name="de Bruijn I."/>
            <person name="Tripathy S."/>
            <person name="Jiang R."/>
            <person name="Young S.K."/>
            <person name="Zeng Q."/>
            <person name="Gargeya S."/>
            <person name="Fitzgerald M."/>
            <person name="Haas B."/>
            <person name="Abouelleil A."/>
            <person name="Alvarado L."/>
            <person name="Arachchi H.M."/>
            <person name="Berlin A."/>
            <person name="Chapman S.B."/>
            <person name="Goldberg J."/>
            <person name="Griggs A."/>
            <person name="Gujja S."/>
            <person name="Hansen M."/>
            <person name="Howarth C."/>
            <person name="Imamovic A."/>
            <person name="Larimer J."/>
            <person name="McCowen C."/>
            <person name="Montmayeur A."/>
            <person name="Murphy C."/>
            <person name="Neiman D."/>
            <person name="Pearson M."/>
            <person name="Priest M."/>
            <person name="Roberts A."/>
            <person name="Saif S."/>
            <person name="Shea T."/>
            <person name="Sisk P."/>
            <person name="Sykes S."/>
            <person name="Wortman J."/>
            <person name="Nusbaum C."/>
            <person name="Birren B."/>
        </authorList>
    </citation>
    <scope>NUCLEOTIDE SEQUENCE [LARGE SCALE GENOMIC DNA]</scope>
    <source>
        <strain evidence="2 3">VS20</strain>
    </source>
</reference>
<feature type="transmembrane region" description="Helical" evidence="1">
    <location>
        <begin position="1556"/>
        <end position="1575"/>
    </location>
</feature>
<keyword evidence="3" id="KW-1185">Reference proteome</keyword>
<protein>
    <submittedName>
        <fullName evidence="2">Uncharacterized protein</fullName>
    </submittedName>
</protein>
<feature type="transmembrane region" description="Helical" evidence="1">
    <location>
        <begin position="1516"/>
        <end position="1536"/>
    </location>
</feature>
<dbReference type="eggNOG" id="ENOG502SD6V">
    <property type="taxonomic scope" value="Eukaryota"/>
</dbReference>
<dbReference type="InParanoid" id="T0RQQ1"/>
<dbReference type="RefSeq" id="XP_008611815.1">
    <property type="nucleotide sequence ID" value="XM_008613593.1"/>
</dbReference>
<evidence type="ECO:0000256" key="1">
    <source>
        <dbReference type="SAM" id="Phobius"/>
    </source>
</evidence>
<feature type="transmembrane region" description="Helical" evidence="1">
    <location>
        <begin position="718"/>
        <end position="736"/>
    </location>
</feature>
<name>T0RQQ1_SAPDV</name>
<feature type="transmembrane region" description="Helical" evidence="1">
    <location>
        <begin position="922"/>
        <end position="944"/>
    </location>
</feature>